<organism evidence="2 3">
    <name type="scientific">Ambispora leptoticha</name>
    <dbReference type="NCBI Taxonomy" id="144679"/>
    <lineage>
        <taxon>Eukaryota</taxon>
        <taxon>Fungi</taxon>
        <taxon>Fungi incertae sedis</taxon>
        <taxon>Mucoromycota</taxon>
        <taxon>Glomeromycotina</taxon>
        <taxon>Glomeromycetes</taxon>
        <taxon>Archaeosporales</taxon>
        <taxon>Ambisporaceae</taxon>
        <taxon>Ambispora</taxon>
    </lineage>
</organism>
<keyword evidence="3" id="KW-1185">Reference proteome</keyword>
<feature type="signal peptide" evidence="1">
    <location>
        <begin position="1"/>
        <end position="17"/>
    </location>
</feature>
<evidence type="ECO:0000256" key="1">
    <source>
        <dbReference type="SAM" id="SignalP"/>
    </source>
</evidence>
<dbReference type="OrthoDB" id="2433997at2759"/>
<reference evidence="2" key="1">
    <citation type="submission" date="2021-06" db="EMBL/GenBank/DDBJ databases">
        <authorList>
            <person name="Kallberg Y."/>
            <person name="Tangrot J."/>
            <person name="Rosling A."/>
        </authorList>
    </citation>
    <scope>NUCLEOTIDE SEQUENCE</scope>
    <source>
        <strain evidence="2">FL130A</strain>
    </source>
</reference>
<accession>A0A9N9DUU4</accession>
<keyword evidence="1" id="KW-0732">Signal</keyword>
<dbReference type="EMBL" id="CAJVPS010009308">
    <property type="protein sequence ID" value="CAG8649142.1"/>
    <property type="molecule type" value="Genomic_DNA"/>
</dbReference>
<evidence type="ECO:0000313" key="3">
    <source>
        <dbReference type="Proteomes" id="UP000789508"/>
    </source>
</evidence>
<dbReference type="AlphaFoldDB" id="A0A9N9DUU4"/>
<gene>
    <name evidence="2" type="ORF">ALEPTO_LOCUS9953</name>
</gene>
<proteinExistence type="predicted"/>
<name>A0A9N9DUU4_9GLOM</name>
<sequence length="143" mass="15213">MRTFIFVLVLLVSSIFAAPFDKRQDACGGFRITSPTQGGLQWTNGQCYQVSFDAGNNAAGTLHVTSVDLLDASGNFVKTQWSGSIDPAIQGYTPNFNLDLGPNPTTGTYSFRVNVQTSGGATCIRNTVSFTGIYNPNSGVAQC</sequence>
<feature type="chain" id="PRO_5040476225" evidence="1">
    <location>
        <begin position="18"/>
        <end position="143"/>
    </location>
</feature>
<protein>
    <submittedName>
        <fullName evidence="2">1139_t:CDS:1</fullName>
    </submittedName>
</protein>
<evidence type="ECO:0000313" key="2">
    <source>
        <dbReference type="EMBL" id="CAG8649142.1"/>
    </source>
</evidence>
<dbReference type="Proteomes" id="UP000789508">
    <property type="component" value="Unassembled WGS sequence"/>
</dbReference>
<comment type="caution">
    <text evidence="2">The sequence shown here is derived from an EMBL/GenBank/DDBJ whole genome shotgun (WGS) entry which is preliminary data.</text>
</comment>